<dbReference type="InterPro" id="IPR034984">
    <property type="entry name" value="Imelysin-like_IPPA"/>
</dbReference>
<comment type="subcellular location">
    <subcellularLocation>
        <location evidence="1">Cell envelope</location>
    </subcellularLocation>
</comment>
<evidence type="ECO:0000313" key="4">
    <source>
        <dbReference type="EMBL" id="QTE23457.1"/>
    </source>
</evidence>
<dbReference type="Pfam" id="PF09375">
    <property type="entry name" value="Peptidase_M75"/>
    <property type="match status" value="1"/>
</dbReference>
<protein>
    <submittedName>
        <fullName evidence="4">Imelysin family protein</fullName>
    </submittedName>
</protein>
<dbReference type="CDD" id="cd14659">
    <property type="entry name" value="Imelysin-like_IPPA"/>
    <property type="match status" value="1"/>
</dbReference>
<dbReference type="RefSeq" id="WP_208079466.1">
    <property type="nucleotide sequence ID" value="NZ_CP071869.1"/>
</dbReference>
<gene>
    <name evidence="4" type="ORF">J3359_04025</name>
</gene>
<dbReference type="InterPro" id="IPR018976">
    <property type="entry name" value="Imelysin-like"/>
</dbReference>
<dbReference type="KEGG" id="pcea:J3359_04025"/>
<evidence type="ECO:0000256" key="1">
    <source>
        <dbReference type="ARBA" id="ARBA00004196"/>
    </source>
</evidence>
<accession>A0A975CT02</accession>
<organism evidence="4 5">
    <name type="scientific">Polaribacter cellanae</name>
    <dbReference type="NCBI Taxonomy" id="2818493"/>
    <lineage>
        <taxon>Bacteria</taxon>
        <taxon>Pseudomonadati</taxon>
        <taxon>Bacteroidota</taxon>
        <taxon>Flavobacteriia</taxon>
        <taxon>Flavobacteriales</taxon>
        <taxon>Flavobacteriaceae</taxon>
    </lineage>
</organism>
<name>A0A975CT02_9FLAO</name>
<keyword evidence="5" id="KW-1185">Reference proteome</keyword>
<proteinExistence type="predicted"/>
<sequence length="362" mass="40753">MFKKISLLFVAAIIFNSCSSGEEGGVEVKDNFDRKIMLTNIADNIITPSYDEFASKMKSLKSIGDTFINNPTQTTLEDLRVAWLEAYKKWQYIEMYNIGKAEEIQYSFYMNVYPLTVADVESNISSGSYDLNSANNHDAQGFPALDYLLYGVGDNDNEILAKFTTATNNDKYKKYLTDVLNQMNNLTKDVVAKFKANRNTFVNNLERTSSGTFNKIINDYVFFFEKGVRTNKFGIPAGIFSTNPLPEKVEAVYKKDVSKTLALEALTAVENLFNGNGSISFKDYLLALDRRDLATKIEAQFATAKIKINSLNTDFSAQIISDNSKMLNAYDELQKAIILLKVDMMQTFNIPLDDGYVDNDGD</sequence>
<feature type="domain" description="Imelysin-like" evidence="3">
    <location>
        <begin position="46"/>
        <end position="335"/>
    </location>
</feature>
<keyword evidence="2" id="KW-0732">Signal</keyword>
<reference evidence="4 5" key="1">
    <citation type="submission" date="2021-03" db="EMBL/GenBank/DDBJ databases">
        <title>Complete genome of Polaribacter_sp.SM13.</title>
        <authorList>
            <person name="Jeong S.W."/>
            <person name="Bae J.W."/>
        </authorList>
    </citation>
    <scope>NUCLEOTIDE SEQUENCE [LARGE SCALE GENOMIC DNA]</scope>
    <source>
        <strain evidence="4 5">SM13</strain>
    </source>
</reference>
<dbReference type="AlphaFoldDB" id="A0A975CT02"/>
<dbReference type="Gene3D" id="1.20.1420.20">
    <property type="entry name" value="M75 peptidase, HXXE motif"/>
    <property type="match status" value="1"/>
</dbReference>
<evidence type="ECO:0000313" key="5">
    <source>
        <dbReference type="Proteomes" id="UP000663920"/>
    </source>
</evidence>
<dbReference type="Proteomes" id="UP000663920">
    <property type="component" value="Chromosome"/>
</dbReference>
<evidence type="ECO:0000259" key="3">
    <source>
        <dbReference type="Pfam" id="PF09375"/>
    </source>
</evidence>
<dbReference type="InterPro" id="IPR038352">
    <property type="entry name" value="Imelysin_sf"/>
</dbReference>
<dbReference type="GO" id="GO:0030313">
    <property type="term" value="C:cell envelope"/>
    <property type="evidence" value="ECO:0007669"/>
    <property type="project" value="UniProtKB-SubCell"/>
</dbReference>
<dbReference type="EMBL" id="CP071869">
    <property type="protein sequence ID" value="QTE23457.1"/>
    <property type="molecule type" value="Genomic_DNA"/>
</dbReference>
<evidence type="ECO:0000256" key="2">
    <source>
        <dbReference type="ARBA" id="ARBA00022729"/>
    </source>
</evidence>